<dbReference type="AlphaFoldDB" id="A0A9Q0LNQ8"/>
<dbReference type="InterPro" id="IPR000225">
    <property type="entry name" value="Armadillo"/>
</dbReference>
<dbReference type="InterPro" id="IPR016024">
    <property type="entry name" value="ARM-type_fold"/>
</dbReference>
<proteinExistence type="predicted"/>
<dbReference type="InterPro" id="IPR011989">
    <property type="entry name" value="ARM-like"/>
</dbReference>
<keyword evidence="2" id="KW-1133">Transmembrane helix</keyword>
<evidence type="ECO:0000256" key="1">
    <source>
        <dbReference type="SAM" id="MobiDB-lite"/>
    </source>
</evidence>
<evidence type="ECO:0000313" key="3">
    <source>
        <dbReference type="EMBL" id="KAJ5076926.1"/>
    </source>
</evidence>
<feature type="region of interest" description="Disordered" evidence="1">
    <location>
        <begin position="1"/>
        <end position="20"/>
    </location>
</feature>
<dbReference type="Gene3D" id="1.25.10.10">
    <property type="entry name" value="Leucine-rich Repeat Variant"/>
    <property type="match status" value="1"/>
</dbReference>
<reference evidence="3" key="1">
    <citation type="submission" date="2022-10" db="EMBL/GenBank/DDBJ databases">
        <title>Novel sulphate-reducing endosymbionts in the free-living metamonad Anaeramoeba.</title>
        <authorList>
            <person name="Jerlstrom-Hultqvist J."/>
            <person name="Cepicka I."/>
            <person name="Gallot-Lavallee L."/>
            <person name="Salas-Leiva D."/>
            <person name="Curtis B.A."/>
            <person name="Zahonova K."/>
            <person name="Pipaliya S."/>
            <person name="Dacks J."/>
            <person name="Roger A.J."/>
        </authorList>
    </citation>
    <scope>NUCLEOTIDE SEQUENCE</scope>
    <source>
        <strain evidence="3">BMAN</strain>
    </source>
</reference>
<sequence length="336" mass="38803">MQKQDETNKKKSNSNSNSTSTSTKIIIGGVVIGIAGFCAYKYFSSKNKTDSLYNLYQGFELKSSQEKYEILKKMGDILTKENDPKKLQQICESETMNKFYKILIENISSFNISLQEIIIDIFLIISKNAQNLNMFIEKQFVDELVQLISEEKMEETESRITEKTARIFGNIIKTTKEIKFANYIQEKGGEKKLMRAFRNGNLQTKSSCAYCLTWFAELLPDVIQKSATIEFMESLFESLKEKEPENLTYSLSLINDCIKQNNTNTMMIFKNGGIEKLMELLSNENIQVQCNTSMILSSFIENDPSFADIFCQKNRVIKIITENFFKRYNGQENNKR</sequence>
<keyword evidence="4" id="KW-1185">Reference proteome</keyword>
<keyword evidence="2" id="KW-0812">Transmembrane</keyword>
<accession>A0A9Q0LNQ8</accession>
<dbReference type="SUPFAM" id="SSF48371">
    <property type="entry name" value="ARM repeat"/>
    <property type="match status" value="1"/>
</dbReference>
<feature type="transmembrane region" description="Helical" evidence="2">
    <location>
        <begin position="21"/>
        <end position="43"/>
    </location>
</feature>
<dbReference type="SMART" id="SM00185">
    <property type="entry name" value="ARM"/>
    <property type="match status" value="2"/>
</dbReference>
<dbReference type="Proteomes" id="UP001149090">
    <property type="component" value="Unassembled WGS sequence"/>
</dbReference>
<organism evidence="3 4">
    <name type="scientific">Anaeramoeba ignava</name>
    <name type="common">Anaerobic marine amoeba</name>
    <dbReference type="NCBI Taxonomy" id="1746090"/>
    <lineage>
        <taxon>Eukaryota</taxon>
        <taxon>Metamonada</taxon>
        <taxon>Anaeramoebidae</taxon>
        <taxon>Anaeramoeba</taxon>
    </lineage>
</organism>
<protein>
    <submittedName>
        <fullName evidence="3">Importin subunit alpha-7</fullName>
    </submittedName>
</protein>
<gene>
    <name evidence="3" type="ORF">M0811_00246</name>
</gene>
<evidence type="ECO:0000313" key="4">
    <source>
        <dbReference type="Proteomes" id="UP001149090"/>
    </source>
</evidence>
<comment type="caution">
    <text evidence="3">The sequence shown here is derived from an EMBL/GenBank/DDBJ whole genome shotgun (WGS) entry which is preliminary data.</text>
</comment>
<name>A0A9Q0LNQ8_ANAIG</name>
<dbReference type="EMBL" id="JAPDFW010000059">
    <property type="protein sequence ID" value="KAJ5076926.1"/>
    <property type="molecule type" value="Genomic_DNA"/>
</dbReference>
<evidence type="ECO:0000256" key="2">
    <source>
        <dbReference type="SAM" id="Phobius"/>
    </source>
</evidence>
<keyword evidence="2" id="KW-0472">Membrane</keyword>